<evidence type="ECO:0000256" key="2">
    <source>
        <dbReference type="ARBA" id="ARBA00023295"/>
    </source>
</evidence>
<dbReference type="PROSITE" id="PS51782">
    <property type="entry name" value="LYSM"/>
    <property type="match status" value="3"/>
</dbReference>
<dbReference type="GO" id="GO:0012505">
    <property type="term" value="C:endomembrane system"/>
    <property type="evidence" value="ECO:0007669"/>
    <property type="project" value="TreeGrafter"/>
</dbReference>
<reference evidence="5" key="1">
    <citation type="submission" date="2021-11" db="EMBL/GenBank/DDBJ databases">
        <authorList>
            <person name="Bulgarelli D."/>
        </authorList>
    </citation>
    <scope>NUCLEOTIDE SEQUENCE</scope>
    <source>
        <strain evidence="5">Bi133</strain>
    </source>
</reference>
<dbReference type="Gene3D" id="3.10.350.10">
    <property type="entry name" value="LysM domain"/>
    <property type="match status" value="3"/>
</dbReference>
<dbReference type="PANTHER" id="PTHR46066:SF2">
    <property type="entry name" value="CHITINASE DOMAIN-CONTAINING PROTEIN 1"/>
    <property type="match status" value="1"/>
</dbReference>
<dbReference type="InterPro" id="IPR017853">
    <property type="entry name" value="GH"/>
</dbReference>
<dbReference type="InterPro" id="IPR036779">
    <property type="entry name" value="LysM_dom_sf"/>
</dbReference>
<dbReference type="InterPro" id="IPR018392">
    <property type="entry name" value="LysM"/>
</dbReference>
<gene>
    <name evidence="5" type="primary">yaaH_4</name>
    <name evidence="5" type="ORF">SRABI133_04532</name>
</gene>
<evidence type="ECO:0000313" key="6">
    <source>
        <dbReference type="Proteomes" id="UP000789326"/>
    </source>
</evidence>
<dbReference type="Pfam" id="PF00704">
    <property type="entry name" value="Glyco_hydro_18"/>
    <property type="match status" value="1"/>
</dbReference>
<sequence>MKESGAVHVKIHVVNRGDSLWGISQQYGVSTNRIVRINGLENPDKLVIGLALLIPEPYLQYRVQQGDTLDKIANQFGTTVQEIMQSNRITNPSAIYPGQRLTIPVIYHTVRERDTLYDIARRYGTTVQAIMQMNRITDPSNIHIGRIIRIPQKPKPIIDVNGFTNVYGQTGAEQVREVAYDLTYVSPFGYRMRKDGSLEVIDDTPTIRAAQSTGVIPMMCITNFSATEAGTQLAHTILSDLSLVEKLLTNVIKTMKNKGYRGLNIDFESVAPEDREFYNRFLQRAVDRLHPEGYFVSSSLAPKTSANQKGSLVEAHDYPVHGRLLDFVVLMTYEWGYRKGPPQAISPINEIKRVLDYAVTAIPTNKIFIGFQIYARDWLVPHEEGQEAETFDMQEAIRRAVQYNVEIKYDETAQSPYYRYKDNQGRTHEVWFEDARSAKAKFDLVKIYRSRGLSYWVLGYPYPQNWELLGDTFIVRKL</sequence>
<accession>A0A9W4L6S5</accession>
<keyword evidence="1" id="KW-0378">Hydrolase</keyword>
<dbReference type="SMART" id="SM00636">
    <property type="entry name" value="Glyco_18"/>
    <property type="match status" value="1"/>
</dbReference>
<dbReference type="InterPro" id="IPR041704">
    <property type="entry name" value="CFLE_GH18"/>
</dbReference>
<dbReference type="PROSITE" id="PS51910">
    <property type="entry name" value="GH18_2"/>
    <property type="match status" value="1"/>
</dbReference>
<dbReference type="InterPro" id="IPR029070">
    <property type="entry name" value="Chitinase_insertion_sf"/>
</dbReference>
<evidence type="ECO:0000259" key="3">
    <source>
        <dbReference type="PROSITE" id="PS51782"/>
    </source>
</evidence>
<proteinExistence type="predicted"/>
<feature type="domain" description="LysM" evidence="3">
    <location>
        <begin position="10"/>
        <end position="54"/>
    </location>
</feature>
<dbReference type="InterPro" id="IPR011583">
    <property type="entry name" value="Chitinase_II/V-like_cat"/>
</dbReference>
<dbReference type="CDD" id="cd02874">
    <property type="entry name" value="GH18_CFLE_spore_hydrolase"/>
    <property type="match status" value="1"/>
</dbReference>
<dbReference type="Gene3D" id="3.20.20.80">
    <property type="entry name" value="Glycosidases"/>
    <property type="match status" value="1"/>
</dbReference>
<dbReference type="SUPFAM" id="SSF54106">
    <property type="entry name" value="LysM domain"/>
    <property type="match status" value="3"/>
</dbReference>
<protein>
    <submittedName>
        <fullName evidence="5">Spore germination protein YaaH</fullName>
    </submittedName>
</protein>
<comment type="caution">
    <text evidence="5">The sequence shown here is derived from an EMBL/GenBank/DDBJ whole genome shotgun (WGS) entry which is preliminary data.</text>
</comment>
<evidence type="ECO:0000313" key="5">
    <source>
        <dbReference type="EMBL" id="CAH0299969.1"/>
    </source>
</evidence>
<dbReference type="GO" id="GO:0008061">
    <property type="term" value="F:chitin binding"/>
    <property type="evidence" value="ECO:0007669"/>
    <property type="project" value="InterPro"/>
</dbReference>
<dbReference type="GO" id="GO:0005975">
    <property type="term" value="P:carbohydrate metabolic process"/>
    <property type="evidence" value="ECO:0007669"/>
    <property type="project" value="InterPro"/>
</dbReference>
<dbReference type="GO" id="GO:0070492">
    <property type="term" value="F:oligosaccharide binding"/>
    <property type="evidence" value="ECO:0007669"/>
    <property type="project" value="TreeGrafter"/>
</dbReference>
<dbReference type="PANTHER" id="PTHR46066">
    <property type="entry name" value="CHITINASE DOMAIN-CONTAINING PROTEIN 1 FAMILY MEMBER"/>
    <property type="match status" value="1"/>
</dbReference>
<dbReference type="InterPro" id="IPR001223">
    <property type="entry name" value="Glyco_hydro18_cat"/>
</dbReference>
<dbReference type="GO" id="GO:0016798">
    <property type="term" value="F:hydrolase activity, acting on glycosyl bonds"/>
    <property type="evidence" value="ECO:0007669"/>
    <property type="project" value="UniProtKB-KW"/>
</dbReference>
<dbReference type="AlphaFoldDB" id="A0A9W4L6S5"/>
<dbReference type="EMBL" id="CAKKMG010000103">
    <property type="protein sequence ID" value="CAH0299969.1"/>
    <property type="molecule type" value="Genomic_DNA"/>
</dbReference>
<dbReference type="SUPFAM" id="SSF51445">
    <property type="entry name" value="(Trans)glycosidases"/>
    <property type="match status" value="1"/>
</dbReference>
<dbReference type="Gene3D" id="3.10.50.10">
    <property type="match status" value="1"/>
</dbReference>
<organism evidence="5 6">
    <name type="scientific">Peribacillus simplex</name>
    <dbReference type="NCBI Taxonomy" id="1478"/>
    <lineage>
        <taxon>Bacteria</taxon>
        <taxon>Bacillati</taxon>
        <taxon>Bacillota</taxon>
        <taxon>Bacilli</taxon>
        <taxon>Bacillales</taxon>
        <taxon>Bacillaceae</taxon>
        <taxon>Peribacillus</taxon>
    </lineage>
</organism>
<evidence type="ECO:0000256" key="1">
    <source>
        <dbReference type="ARBA" id="ARBA00022801"/>
    </source>
</evidence>
<feature type="domain" description="LysM" evidence="3">
    <location>
        <begin position="59"/>
        <end position="103"/>
    </location>
</feature>
<dbReference type="Proteomes" id="UP000789326">
    <property type="component" value="Unassembled WGS sequence"/>
</dbReference>
<feature type="domain" description="GH18" evidence="4">
    <location>
        <begin position="157"/>
        <end position="478"/>
    </location>
</feature>
<name>A0A9W4L6S5_9BACI</name>
<evidence type="ECO:0000259" key="4">
    <source>
        <dbReference type="PROSITE" id="PS51910"/>
    </source>
</evidence>
<dbReference type="SMART" id="SM00257">
    <property type="entry name" value="LysM"/>
    <property type="match status" value="3"/>
</dbReference>
<dbReference type="CDD" id="cd00118">
    <property type="entry name" value="LysM"/>
    <property type="match status" value="3"/>
</dbReference>
<keyword evidence="2" id="KW-0326">Glycosidase</keyword>
<dbReference type="Pfam" id="PF01476">
    <property type="entry name" value="LysM"/>
    <property type="match status" value="3"/>
</dbReference>
<feature type="domain" description="LysM" evidence="3">
    <location>
        <begin position="106"/>
        <end position="150"/>
    </location>
</feature>